<gene>
    <name evidence="6" type="ORF">Cha6605_5291</name>
</gene>
<dbReference type="GO" id="GO:0120159">
    <property type="term" value="F:rRNA pseudouridine synthase activity"/>
    <property type="evidence" value="ECO:0007669"/>
    <property type="project" value="UniProtKB-ARBA"/>
</dbReference>
<proteinExistence type="inferred from homology"/>
<evidence type="ECO:0000313" key="6">
    <source>
        <dbReference type="EMBL" id="AFY96178.1"/>
    </source>
</evidence>
<dbReference type="PATRIC" id="fig|1173020.3.peg.6067"/>
<dbReference type="STRING" id="1173020.Cha6605_5291"/>
<dbReference type="InterPro" id="IPR018496">
    <property type="entry name" value="PsdUridine_synth_RsuA/RluB_CS"/>
</dbReference>
<dbReference type="Proteomes" id="UP000010366">
    <property type="component" value="Chromosome"/>
</dbReference>
<dbReference type="InterPro" id="IPR050343">
    <property type="entry name" value="RsuA_PseudoU_synthase"/>
</dbReference>
<dbReference type="Pfam" id="PF01479">
    <property type="entry name" value="S4"/>
    <property type="match status" value="1"/>
</dbReference>
<dbReference type="Gene3D" id="3.30.70.1560">
    <property type="entry name" value="Alpha-L RNA-binding motif"/>
    <property type="match status" value="1"/>
</dbReference>
<evidence type="ECO:0000256" key="3">
    <source>
        <dbReference type="PROSITE-ProRule" id="PRU00182"/>
    </source>
</evidence>
<dbReference type="SMART" id="SM00363">
    <property type="entry name" value="S4"/>
    <property type="match status" value="1"/>
</dbReference>
<evidence type="ECO:0000259" key="5">
    <source>
        <dbReference type="SMART" id="SM00363"/>
    </source>
</evidence>
<protein>
    <recommendedName>
        <fullName evidence="4">Pseudouridine synthase</fullName>
        <ecNumber evidence="4">5.4.99.-</ecNumber>
    </recommendedName>
</protein>
<reference evidence="6 7" key="1">
    <citation type="submission" date="2012-05" db="EMBL/GenBank/DDBJ databases">
        <title>Finished chromosome of genome of Chamaesiphon sp. PCC 6605.</title>
        <authorList>
            <consortium name="US DOE Joint Genome Institute"/>
            <person name="Gugger M."/>
            <person name="Coursin T."/>
            <person name="Rippka R."/>
            <person name="Tandeau De Marsac N."/>
            <person name="Huntemann M."/>
            <person name="Wei C.-L."/>
            <person name="Han J."/>
            <person name="Detter J.C."/>
            <person name="Han C."/>
            <person name="Tapia R."/>
            <person name="Chen A."/>
            <person name="Kyrpides N."/>
            <person name="Mavromatis K."/>
            <person name="Markowitz V."/>
            <person name="Szeto E."/>
            <person name="Ivanova N."/>
            <person name="Pagani I."/>
            <person name="Pati A."/>
            <person name="Goodwin L."/>
            <person name="Nordberg H.P."/>
            <person name="Cantor M.N."/>
            <person name="Hua S.X."/>
            <person name="Woyke T."/>
            <person name="Kerfeld C.A."/>
        </authorList>
    </citation>
    <scope>NUCLEOTIDE SEQUENCE [LARGE SCALE GENOMIC DNA]</scope>
    <source>
        <strain evidence="7">ATCC 27169 / PCC 6605</strain>
    </source>
</reference>
<dbReference type="SUPFAM" id="SSF55120">
    <property type="entry name" value="Pseudouridine synthase"/>
    <property type="match status" value="1"/>
</dbReference>
<dbReference type="FunFam" id="3.10.290.10:FF:000003">
    <property type="entry name" value="Pseudouridine synthase"/>
    <property type="match status" value="1"/>
</dbReference>
<dbReference type="NCBIfam" id="TIGR00093">
    <property type="entry name" value="pseudouridine synthase"/>
    <property type="match status" value="1"/>
</dbReference>
<dbReference type="CDD" id="cd00165">
    <property type="entry name" value="S4"/>
    <property type="match status" value="1"/>
</dbReference>
<dbReference type="Gene3D" id="3.30.70.580">
    <property type="entry name" value="Pseudouridine synthase I, catalytic domain, N-terminal subdomain"/>
    <property type="match status" value="1"/>
</dbReference>
<dbReference type="Gene3D" id="3.10.290.10">
    <property type="entry name" value="RNA-binding S4 domain"/>
    <property type="match status" value="1"/>
</dbReference>
<evidence type="ECO:0000313" key="7">
    <source>
        <dbReference type="Proteomes" id="UP000010366"/>
    </source>
</evidence>
<organism evidence="6 7">
    <name type="scientific">Chamaesiphon minutus (strain ATCC 27169 / PCC 6605)</name>
    <dbReference type="NCBI Taxonomy" id="1173020"/>
    <lineage>
        <taxon>Bacteria</taxon>
        <taxon>Bacillati</taxon>
        <taxon>Cyanobacteriota</taxon>
        <taxon>Cyanophyceae</taxon>
        <taxon>Gomontiellales</taxon>
        <taxon>Chamaesiphonaceae</taxon>
        <taxon>Chamaesiphon</taxon>
    </lineage>
</organism>
<dbReference type="InterPro" id="IPR000748">
    <property type="entry name" value="PsdUridine_synth_RsuA/RluB/E/F"/>
</dbReference>
<dbReference type="InterPro" id="IPR042092">
    <property type="entry name" value="PsdUridine_s_RsuA/RluB/E/F_cat"/>
</dbReference>
<dbReference type="InterPro" id="IPR002942">
    <property type="entry name" value="S4_RNA-bd"/>
</dbReference>
<dbReference type="HOGENOM" id="CLU_024979_1_2_3"/>
<dbReference type="SUPFAM" id="SSF55174">
    <property type="entry name" value="Alpha-L RNA-binding motif"/>
    <property type="match status" value="1"/>
</dbReference>
<dbReference type="AlphaFoldDB" id="K9UNC7"/>
<dbReference type="InterPro" id="IPR020103">
    <property type="entry name" value="PsdUridine_synth_cat_dom_sf"/>
</dbReference>
<dbReference type="RefSeq" id="WP_015162262.1">
    <property type="nucleotide sequence ID" value="NC_019697.1"/>
</dbReference>
<dbReference type="eggNOG" id="COG1187">
    <property type="taxonomic scope" value="Bacteria"/>
</dbReference>
<dbReference type="PANTHER" id="PTHR47683:SF2">
    <property type="entry name" value="RNA-BINDING S4 DOMAIN-CONTAINING PROTEIN"/>
    <property type="match status" value="1"/>
</dbReference>
<dbReference type="PANTHER" id="PTHR47683">
    <property type="entry name" value="PSEUDOURIDINE SYNTHASE FAMILY PROTEIN-RELATED"/>
    <property type="match status" value="1"/>
</dbReference>
<keyword evidence="7" id="KW-1185">Reference proteome</keyword>
<dbReference type="InterPro" id="IPR036986">
    <property type="entry name" value="S4_RNA-bd_sf"/>
</dbReference>
<dbReference type="PROSITE" id="PS01149">
    <property type="entry name" value="PSI_RSU"/>
    <property type="match status" value="1"/>
</dbReference>
<dbReference type="KEGG" id="cmp:Cha6605_5291"/>
<dbReference type="GO" id="GO:0000455">
    <property type="term" value="P:enzyme-directed rRNA pseudouridine synthesis"/>
    <property type="evidence" value="ECO:0007669"/>
    <property type="project" value="UniProtKB-ARBA"/>
</dbReference>
<keyword evidence="2 4" id="KW-0413">Isomerase</keyword>
<dbReference type="InterPro" id="IPR006145">
    <property type="entry name" value="PsdUridine_synth_RsuA/RluA"/>
</dbReference>
<comment type="similarity">
    <text evidence="1 4">Belongs to the pseudouridine synthase RsuA family.</text>
</comment>
<dbReference type="PROSITE" id="PS50889">
    <property type="entry name" value="S4"/>
    <property type="match status" value="1"/>
</dbReference>
<dbReference type="Pfam" id="PF00849">
    <property type="entry name" value="PseudoU_synth_2"/>
    <property type="match status" value="1"/>
</dbReference>
<feature type="domain" description="RNA-binding S4" evidence="5">
    <location>
        <begin position="3"/>
        <end position="62"/>
    </location>
</feature>
<dbReference type="EC" id="5.4.99.-" evidence="4"/>
<dbReference type="OrthoDB" id="9807213at2"/>
<dbReference type="CDD" id="cd02870">
    <property type="entry name" value="PseudoU_synth_RsuA_like"/>
    <property type="match status" value="1"/>
</dbReference>
<keyword evidence="3" id="KW-0694">RNA-binding</keyword>
<accession>K9UNC7</accession>
<name>K9UNC7_CHAP6</name>
<evidence type="ECO:0000256" key="1">
    <source>
        <dbReference type="ARBA" id="ARBA00008348"/>
    </source>
</evidence>
<dbReference type="InterPro" id="IPR020094">
    <property type="entry name" value="TruA/RsuA/RluB/E/F_N"/>
</dbReference>
<sequence length="249" mass="27615">MTVRLQKILSQWGIASRRRAEQLILAGRVRVNGEVARIGQTAEPATDRIEVDGKLIAGQSRPEPIYLLLNKPVGVVSTCFDPQGRPTVLELLPPQLRDSEGIHPVGRLDIDSSGALLLTNDGDLTFRLTHPRHSIGKTYAVWVQGRPTAATLSAWRNGIDLDGRDTLPARVTVIKQQPDRTLLEIVLVEGRNRQIRRVAAQLAHPVIHLHRTRIGNICIDGARPLAIGCYRHLQITEIHTLQLTGDRVE</sequence>
<dbReference type="EMBL" id="CP003600">
    <property type="protein sequence ID" value="AFY96178.1"/>
    <property type="molecule type" value="Genomic_DNA"/>
</dbReference>
<evidence type="ECO:0000256" key="4">
    <source>
        <dbReference type="RuleBase" id="RU003887"/>
    </source>
</evidence>
<evidence type="ECO:0000256" key="2">
    <source>
        <dbReference type="ARBA" id="ARBA00023235"/>
    </source>
</evidence>
<dbReference type="GO" id="GO:0003723">
    <property type="term" value="F:RNA binding"/>
    <property type="evidence" value="ECO:0007669"/>
    <property type="project" value="UniProtKB-KW"/>
</dbReference>